<comment type="caution">
    <text evidence="2">The sequence shown here is derived from an EMBL/GenBank/DDBJ whole genome shotgun (WGS) entry which is preliminary data.</text>
</comment>
<protein>
    <recommendedName>
        <fullName evidence="3">ERF family protein</fullName>
    </recommendedName>
</protein>
<evidence type="ECO:0008006" key="3">
    <source>
        <dbReference type="Google" id="ProtNLM"/>
    </source>
</evidence>
<name>A0A0F9HEN8_9ZZZZ</name>
<reference evidence="2" key="1">
    <citation type="journal article" date="2015" name="Nature">
        <title>Complex archaea that bridge the gap between prokaryotes and eukaryotes.</title>
        <authorList>
            <person name="Spang A."/>
            <person name="Saw J.H."/>
            <person name="Jorgensen S.L."/>
            <person name="Zaremba-Niedzwiedzka K."/>
            <person name="Martijn J."/>
            <person name="Lind A.E."/>
            <person name="van Eijk R."/>
            <person name="Schleper C."/>
            <person name="Guy L."/>
            <person name="Ettema T.J."/>
        </authorList>
    </citation>
    <scope>NUCLEOTIDE SEQUENCE</scope>
</reference>
<evidence type="ECO:0000313" key="2">
    <source>
        <dbReference type="EMBL" id="KKM13891.1"/>
    </source>
</evidence>
<dbReference type="InterPro" id="IPR007499">
    <property type="entry name" value="ERF_bacteria_virus"/>
</dbReference>
<proteinExistence type="predicted"/>
<gene>
    <name evidence="2" type="ORF">LCGC14_1711630</name>
</gene>
<feature type="compositionally biased region" description="Basic and acidic residues" evidence="1">
    <location>
        <begin position="132"/>
        <end position="141"/>
    </location>
</feature>
<feature type="compositionally biased region" description="Polar residues" evidence="1">
    <location>
        <begin position="154"/>
        <end position="169"/>
    </location>
</feature>
<accession>A0A0F9HEN8</accession>
<evidence type="ECO:0000256" key="1">
    <source>
        <dbReference type="SAM" id="MobiDB-lite"/>
    </source>
</evidence>
<dbReference type="AlphaFoldDB" id="A0A0F9HEN8"/>
<dbReference type="EMBL" id="LAZR01015271">
    <property type="protein sequence ID" value="KKM13891.1"/>
    <property type="molecule type" value="Genomic_DNA"/>
</dbReference>
<dbReference type="Pfam" id="PF04404">
    <property type="entry name" value="ERF"/>
    <property type="match status" value="1"/>
</dbReference>
<sequence length="244" mass="26426">MEQSDSIGALAAALCKVQSHLEGARKDSKNTFLKSSYADLSSVWDACRDLLHKNELAVVQTSSVIEGRDLVVVTTLMHSSGEWIRGQLAVPLTKQDPQGIGSAFTYARRYALSAIVGISPEDDDAESTTLRNKPDTAKKPSQEPPKPAQEATKRTTGAIESQSNSNPQGKTYDAKDLGAKLTRLSEEAPKIWEIENVKRTLAIVGGKGDTVSELVKSLKAQPLKGFLESVDLAIKNLDPEDKHN</sequence>
<organism evidence="2">
    <name type="scientific">marine sediment metagenome</name>
    <dbReference type="NCBI Taxonomy" id="412755"/>
    <lineage>
        <taxon>unclassified sequences</taxon>
        <taxon>metagenomes</taxon>
        <taxon>ecological metagenomes</taxon>
    </lineage>
</organism>
<feature type="region of interest" description="Disordered" evidence="1">
    <location>
        <begin position="122"/>
        <end position="174"/>
    </location>
</feature>